<sequence length="305" mass="34678">MLHFLAVDDNVKVLYSDNAIEFDYAAKQLRCRRNTSRAYVDENKAVIEREIRTILEGTRSNLVQSGLPDRYWPLAAQHHAMCLNITKRLDNGKVPWDIRFGEPFSGKKIPFGAKVLYWAPPNPKAKDASEAEYLVAPLYEIHNAIENDAFKVFRTKRLETLEGDFVYPLADATGEPSKPPNLDDQHYNAIEDRNPHPPLEEGGKDLFDDINFDNRPLSEFYKPGEIREYFGDLFDDDDNPPLEDAEDFAAREGESEEATKAKKRAALLDDVPHSVKRNLATVSAPTPPHGYFWNGECLIKKKGNN</sequence>
<name>A0A812YG97_9DINO</name>
<dbReference type="InterPro" id="IPR036397">
    <property type="entry name" value="RNaseH_sf"/>
</dbReference>
<comment type="caution">
    <text evidence="1">The sequence shown here is derived from an EMBL/GenBank/DDBJ whole genome shotgun (WGS) entry which is preliminary data.</text>
</comment>
<dbReference type="OrthoDB" id="413361at2759"/>
<reference evidence="1" key="1">
    <citation type="submission" date="2021-02" db="EMBL/GenBank/DDBJ databases">
        <authorList>
            <person name="Dougan E. K."/>
            <person name="Rhodes N."/>
            <person name="Thang M."/>
            <person name="Chan C."/>
        </authorList>
    </citation>
    <scope>NUCLEOTIDE SEQUENCE</scope>
</reference>
<keyword evidence="2" id="KW-1185">Reference proteome</keyword>
<dbReference type="InterPro" id="IPR012337">
    <property type="entry name" value="RNaseH-like_sf"/>
</dbReference>
<dbReference type="Gene3D" id="3.30.420.10">
    <property type="entry name" value="Ribonuclease H-like superfamily/Ribonuclease H"/>
    <property type="match status" value="1"/>
</dbReference>
<gene>
    <name evidence="1" type="primary">CPK12</name>
    <name evidence="1" type="ORF">SNEC2469_LOCUS22642</name>
</gene>
<evidence type="ECO:0000313" key="2">
    <source>
        <dbReference type="Proteomes" id="UP000601435"/>
    </source>
</evidence>
<dbReference type="GO" id="GO:0003676">
    <property type="term" value="F:nucleic acid binding"/>
    <property type="evidence" value="ECO:0007669"/>
    <property type="project" value="InterPro"/>
</dbReference>
<accession>A0A812YG97</accession>
<proteinExistence type="predicted"/>
<evidence type="ECO:0000313" key="1">
    <source>
        <dbReference type="EMBL" id="CAE7774275.1"/>
    </source>
</evidence>
<organism evidence="1 2">
    <name type="scientific">Symbiodinium necroappetens</name>
    <dbReference type="NCBI Taxonomy" id="1628268"/>
    <lineage>
        <taxon>Eukaryota</taxon>
        <taxon>Sar</taxon>
        <taxon>Alveolata</taxon>
        <taxon>Dinophyceae</taxon>
        <taxon>Suessiales</taxon>
        <taxon>Symbiodiniaceae</taxon>
        <taxon>Symbiodinium</taxon>
    </lineage>
</organism>
<dbReference type="SUPFAM" id="SSF53098">
    <property type="entry name" value="Ribonuclease H-like"/>
    <property type="match status" value="1"/>
</dbReference>
<dbReference type="EMBL" id="CAJNJA010041356">
    <property type="protein sequence ID" value="CAE7774275.1"/>
    <property type="molecule type" value="Genomic_DNA"/>
</dbReference>
<dbReference type="Proteomes" id="UP000601435">
    <property type="component" value="Unassembled WGS sequence"/>
</dbReference>
<protein>
    <submittedName>
        <fullName evidence="1">CPK12 protein</fullName>
    </submittedName>
</protein>
<dbReference type="AlphaFoldDB" id="A0A812YG97"/>